<keyword evidence="2" id="KW-1185">Reference proteome</keyword>
<organism evidence="1 2">
    <name type="scientific">Microbacterium ulmi</name>
    <dbReference type="NCBI Taxonomy" id="179095"/>
    <lineage>
        <taxon>Bacteria</taxon>
        <taxon>Bacillati</taxon>
        <taxon>Actinomycetota</taxon>
        <taxon>Actinomycetes</taxon>
        <taxon>Micrococcales</taxon>
        <taxon>Microbacteriaceae</taxon>
        <taxon>Microbacterium</taxon>
    </lineage>
</organism>
<gene>
    <name evidence="1" type="ORF">HLA99_09200</name>
</gene>
<dbReference type="GO" id="GO:0050308">
    <property type="term" value="F:sugar-phosphatase activity"/>
    <property type="evidence" value="ECO:0007669"/>
    <property type="project" value="TreeGrafter"/>
</dbReference>
<name>A0A7Y2M0L9_9MICO</name>
<keyword evidence="1" id="KW-0378">Hydrolase</keyword>
<comment type="caution">
    <text evidence="1">The sequence shown here is derived from an EMBL/GenBank/DDBJ whole genome shotgun (WGS) entry which is preliminary data.</text>
</comment>
<sequence>MDGTLVDSTAIVETLWTEFAERHSLDAALILGYAHGRQSRDTISHFLPADAVDAATAELLEQELTRLDGVIAIPGAAEFITRVGSFVPVAIVTSAPRALAELRLRAAGVPIPDVLVSGEDVQVGKPAPDGYQLAARRLGVEPEDCLAFEDAEAGLAAALAAGTRTVVVGGYSSARADALPRLIDFTDAVVDGAAGRVSVSPG</sequence>
<evidence type="ECO:0000313" key="2">
    <source>
        <dbReference type="Proteomes" id="UP000543598"/>
    </source>
</evidence>
<dbReference type="NCBIfam" id="TIGR01509">
    <property type="entry name" value="HAD-SF-IA-v3"/>
    <property type="match status" value="1"/>
</dbReference>
<reference evidence="1 2" key="1">
    <citation type="submission" date="2020-05" db="EMBL/GenBank/DDBJ databases">
        <title>MicrobeNet Type strains.</title>
        <authorList>
            <person name="Nicholson A.C."/>
        </authorList>
    </citation>
    <scope>NUCLEOTIDE SEQUENCE [LARGE SCALE GENOMIC DNA]</scope>
    <source>
        <strain evidence="1 2">JCM 14282</strain>
    </source>
</reference>
<dbReference type="InterPro" id="IPR023214">
    <property type="entry name" value="HAD_sf"/>
</dbReference>
<dbReference type="AlphaFoldDB" id="A0A7Y2M0L9"/>
<dbReference type="InterPro" id="IPR006439">
    <property type="entry name" value="HAD-SF_hydro_IA"/>
</dbReference>
<dbReference type="PANTHER" id="PTHR43481">
    <property type="entry name" value="FRUCTOSE-1-PHOSPHATE PHOSPHATASE"/>
    <property type="match status" value="1"/>
</dbReference>
<dbReference type="SUPFAM" id="SSF56784">
    <property type="entry name" value="HAD-like"/>
    <property type="match status" value="1"/>
</dbReference>
<dbReference type="Gene3D" id="1.10.150.240">
    <property type="entry name" value="Putative phosphatase, domain 2"/>
    <property type="match status" value="1"/>
</dbReference>
<protein>
    <submittedName>
        <fullName evidence="1">HAD-IA family hydrolase</fullName>
    </submittedName>
</protein>
<dbReference type="PANTHER" id="PTHR43481:SF4">
    <property type="entry name" value="GLYCEROL-1-PHOSPHATE PHOSPHOHYDROLASE 1-RELATED"/>
    <property type="match status" value="1"/>
</dbReference>
<dbReference type="EMBL" id="JABEMB010000011">
    <property type="protein sequence ID" value="NNH04022.1"/>
    <property type="molecule type" value="Genomic_DNA"/>
</dbReference>
<dbReference type="Pfam" id="PF00702">
    <property type="entry name" value="Hydrolase"/>
    <property type="match status" value="1"/>
</dbReference>
<accession>A0A7Y2M0L9</accession>
<dbReference type="InterPro" id="IPR023198">
    <property type="entry name" value="PGP-like_dom2"/>
</dbReference>
<dbReference type="InterPro" id="IPR036412">
    <property type="entry name" value="HAD-like_sf"/>
</dbReference>
<dbReference type="InterPro" id="IPR051806">
    <property type="entry name" value="HAD-like_SPP"/>
</dbReference>
<dbReference type="Gene3D" id="3.40.50.1000">
    <property type="entry name" value="HAD superfamily/HAD-like"/>
    <property type="match status" value="1"/>
</dbReference>
<dbReference type="Proteomes" id="UP000543598">
    <property type="component" value="Unassembled WGS sequence"/>
</dbReference>
<evidence type="ECO:0000313" key="1">
    <source>
        <dbReference type="EMBL" id="NNH04022.1"/>
    </source>
</evidence>
<proteinExistence type="predicted"/>